<keyword evidence="1" id="KW-0472">Membrane</keyword>
<dbReference type="EMBL" id="JAHLFQ010000123">
    <property type="protein sequence ID" value="MBU3804213.1"/>
    <property type="molecule type" value="Genomic_DNA"/>
</dbReference>
<dbReference type="SMART" id="SM00460">
    <property type="entry name" value="TGc"/>
    <property type="match status" value="1"/>
</dbReference>
<gene>
    <name evidence="3" type="ORF">H9872_05620</name>
</gene>
<organism evidence="3 4">
    <name type="scientific">Candidatus Cellulosilyticum pullistercoris</name>
    <dbReference type="NCBI Taxonomy" id="2838521"/>
    <lineage>
        <taxon>Bacteria</taxon>
        <taxon>Bacillati</taxon>
        <taxon>Bacillota</taxon>
        <taxon>Clostridia</taxon>
        <taxon>Lachnospirales</taxon>
        <taxon>Cellulosilyticaceae</taxon>
        <taxon>Cellulosilyticum</taxon>
    </lineage>
</organism>
<comment type="caution">
    <text evidence="3">The sequence shown here is derived from an EMBL/GenBank/DDBJ whole genome shotgun (WGS) entry which is preliminary data.</text>
</comment>
<dbReference type="SUPFAM" id="SSF54001">
    <property type="entry name" value="Cysteine proteinases"/>
    <property type="match status" value="1"/>
</dbReference>
<feature type="transmembrane region" description="Helical" evidence="1">
    <location>
        <begin position="68"/>
        <end position="92"/>
    </location>
</feature>
<evidence type="ECO:0000313" key="4">
    <source>
        <dbReference type="Proteomes" id="UP000824229"/>
    </source>
</evidence>
<name>A0A9E2NNA3_9FIRM</name>
<feature type="transmembrane region" description="Helical" evidence="1">
    <location>
        <begin position="143"/>
        <end position="163"/>
    </location>
</feature>
<evidence type="ECO:0000313" key="3">
    <source>
        <dbReference type="EMBL" id="MBU3804213.1"/>
    </source>
</evidence>
<feature type="transmembrane region" description="Helical" evidence="1">
    <location>
        <begin position="112"/>
        <end position="131"/>
    </location>
</feature>
<dbReference type="InterPro" id="IPR052901">
    <property type="entry name" value="Bact_TGase-like"/>
</dbReference>
<dbReference type="AlphaFoldDB" id="A0A9E2NNA3"/>
<dbReference type="Pfam" id="PF01841">
    <property type="entry name" value="Transglut_core"/>
    <property type="match status" value="1"/>
</dbReference>
<feature type="transmembrane region" description="Helical" evidence="1">
    <location>
        <begin position="12"/>
        <end position="30"/>
    </location>
</feature>
<keyword evidence="1" id="KW-0812">Transmembrane</keyword>
<feature type="domain" description="Transglutaminase-like" evidence="2">
    <location>
        <begin position="537"/>
        <end position="608"/>
    </location>
</feature>
<dbReference type="Proteomes" id="UP000824229">
    <property type="component" value="Unassembled WGS sequence"/>
</dbReference>
<feature type="transmembrane region" description="Helical" evidence="1">
    <location>
        <begin position="169"/>
        <end position="188"/>
    </location>
</feature>
<feature type="transmembrane region" description="Helical" evidence="1">
    <location>
        <begin position="208"/>
        <end position="226"/>
    </location>
</feature>
<protein>
    <submittedName>
        <fullName evidence="3">Transglutaminase-like domain-containing protein</fullName>
    </submittedName>
</protein>
<reference evidence="3" key="2">
    <citation type="submission" date="2021-04" db="EMBL/GenBank/DDBJ databases">
        <authorList>
            <person name="Gilroy R."/>
        </authorList>
    </citation>
    <scope>NUCLEOTIDE SEQUENCE</scope>
    <source>
        <strain evidence="3">B5-657</strain>
    </source>
</reference>
<dbReference type="PANTHER" id="PTHR42736">
    <property type="entry name" value="PROTEIN-GLUTAMINE GAMMA-GLUTAMYLTRANSFERASE"/>
    <property type="match status" value="1"/>
</dbReference>
<dbReference type="InterPro" id="IPR002931">
    <property type="entry name" value="Transglutaminase-like"/>
</dbReference>
<dbReference type="Gene3D" id="3.10.620.30">
    <property type="match status" value="1"/>
</dbReference>
<evidence type="ECO:0000259" key="2">
    <source>
        <dbReference type="SMART" id="SM00460"/>
    </source>
</evidence>
<reference evidence="3" key="1">
    <citation type="journal article" date="2021" name="PeerJ">
        <title>Extensive microbial diversity within the chicken gut microbiome revealed by metagenomics and culture.</title>
        <authorList>
            <person name="Gilroy R."/>
            <person name="Ravi A."/>
            <person name="Getino M."/>
            <person name="Pursley I."/>
            <person name="Horton D.L."/>
            <person name="Alikhan N.F."/>
            <person name="Baker D."/>
            <person name="Gharbi K."/>
            <person name="Hall N."/>
            <person name="Watson M."/>
            <person name="Adriaenssens E.M."/>
            <person name="Foster-Nyarko E."/>
            <person name="Jarju S."/>
            <person name="Secka A."/>
            <person name="Antonio M."/>
            <person name="Oren A."/>
            <person name="Chaudhuri R.R."/>
            <person name="La Ragione R."/>
            <person name="Hildebrand F."/>
            <person name="Pallen M.J."/>
        </authorList>
    </citation>
    <scope>NUCLEOTIDE SEQUENCE</scope>
    <source>
        <strain evidence="3">B5-657</strain>
    </source>
</reference>
<dbReference type="InterPro" id="IPR038765">
    <property type="entry name" value="Papain-like_cys_pep_sf"/>
</dbReference>
<dbReference type="PANTHER" id="PTHR42736:SF1">
    <property type="entry name" value="PROTEIN-GLUTAMINE GAMMA-GLUTAMYLTRANSFERASE"/>
    <property type="match status" value="1"/>
</dbReference>
<evidence type="ECO:0000256" key="1">
    <source>
        <dbReference type="SAM" id="Phobius"/>
    </source>
</evidence>
<feature type="transmembrane region" description="Helical" evidence="1">
    <location>
        <begin position="36"/>
        <end position="56"/>
    </location>
</feature>
<keyword evidence="1" id="KW-1133">Transmembrane helix</keyword>
<sequence length="748" mass="87120">MSKPQLKAVNKWMIAGTLMIVASLGAHVLLRFDIKVVLGITFIEGLLLLGLGERFVEKQEKKTLSYPHFILSILTISVLVVVIYLFGQAAYITEEGYSDWFMHLRTTSSKSIEYEMGTLILSYYLIMIGTYHKEIWASIEDDICRCLPSSWCILLGIGLMIYSREESNYVNHTVGLFAGGGLMIVYLAYKTFISKEQGVAYHISPRRYLVGFIGCLLGIGVIGIYLPECQELPGTRWIRMVANSIGAKPNLYQKIPYVTRLNSDIPISDAVLFEVNATEPLYLREIAYSEYLDGVWRVSGAEESYDLYIDFKPRYLNAEYVQLNALLDEIAFQNNQDPSIFPEYARIASYETSIVRKKTYKILQNPINKINYFTVNSFIDIQDEAAKSTYYYQNLNNCYFHSENIIEPTHYKVTYYDRVPKIGSREYVFLRSINGKTWENIYKRVVENRSKYESYNEKLPKILLTYTPLVQYQNAKEYFLQVPEELIKELSDFTKQLTITQKSDWGRVELICNFLKNNYSYHLQNKKVEGDRVLHFLFEEKEGICQDFATSMTLMCRSIGIPAKYVTGYYASEKNKETGNYIIREKDAHAFVEVYIAGYGWMSFDPTPDRYIEEIKEEKTLDLSSQINIKLMMIGGGILILILLFRSKFSCFKEAWWLIIFRFTNKQRQLEKLMIRQEIWLEKAGFPRYSHETLSQYMQRLKQFDIDITISVKLYEKQKYGALQPNKSEIQAAYEAYKTLKSVLKRLK</sequence>
<accession>A0A9E2NNA3</accession>
<proteinExistence type="predicted"/>